<evidence type="ECO:0008006" key="3">
    <source>
        <dbReference type="Google" id="ProtNLM"/>
    </source>
</evidence>
<reference evidence="1" key="1">
    <citation type="submission" date="2023-06" db="EMBL/GenBank/DDBJ databases">
        <title>Genome-scale phylogeny and comparative genomics of the fungal order Sordariales.</title>
        <authorList>
            <consortium name="Lawrence Berkeley National Laboratory"/>
            <person name="Hensen N."/>
            <person name="Bonometti L."/>
            <person name="Westerberg I."/>
            <person name="Brannstrom I.O."/>
            <person name="Guillou S."/>
            <person name="Cros-Aarteil S."/>
            <person name="Calhoun S."/>
            <person name="Haridas S."/>
            <person name="Kuo A."/>
            <person name="Mondo S."/>
            <person name="Pangilinan J."/>
            <person name="Riley R."/>
            <person name="Labutti K."/>
            <person name="Andreopoulos B."/>
            <person name="Lipzen A."/>
            <person name="Chen C."/>
            <person name="Yanf M."/>
            <person name="Daum C."/>
            <person name="Ng V."/>
            <person name="Clum A."/>
            <person name="Steindorff A."/>
            <person name="Ohm R."/>
            <person name="Martin F."/>
            <person name="Silar P."/>
            <person name="Natvig D."/>
            <person name="Lalanne C."/>
            <person name="Gautier V."/>
            <person name="Ament-Velasquez S.L."/>
            <person name="Kruys A."/>
            <person name="Hutchinson M.I."/>
            <person name="Powell A.J."/>
            <person name="Barry K."/>
            <person name="Miller A.N."/>
            <person name="Grigoriev I.V."/>
            <person name="Debuchy R."/>
            <person name="Gladieux P."/>
            <person name="Thoren M.H."/>
            <person name="Johannesson H."/>
        </authorList>
    </citation>
    <scope>NUCLEOTIDE SEQUENCE</scope>
    <source>
        <strain evidence="1">CBS 606.72</strain>
    </source>
</reference>
<evidence type="ECO:0000313" key="2">
    <source>
        <dbReference type="Proteomes" id="UP001175000"/>
    </source>
</evidence>
<accession>A0AA39WK89</accession>
<comment type="caution">
    <text evidence="1">The sequence shown here is derived from an EMBL/GenBank/DDBJ whole genome shotgun (WGS) entry which is preliminary data.</text>
</comment>
<keyword evidence="2" id="KW-1185">Reference proteome</keyword>
<dbReference type="EMBL" id="JAULSU010000005">
    <property type="protein sequence ID" value="KAK0616906.1"/>
    <property type="molecule type" value="Genomic_DNA"/>
</dbReference>
<gene>
    <name evidence="1" type="ORF">B0T14DRAFT_568474</name>
</gene>
<dbReference type="Proteomes" id="UP001175000">
    <property type="component" value="Unassembled WGS sequence"/>
</dbReference>
<sequence>MDGPVSPAVQENGDGCDSLFDLDLDIDGDSGLGFSDWLTLRDGSDGNDDPSKRHEVAVLPLPPPLLTRSSSANGSVDIERDIQELSDLNLRIYRTARTIDTESVDTPLSMSSPSVSQIFDAGCTLTNILSRLAQTAARDAPEASPSAVRCTDTGVALMVLSCHERLIDAFEAMCVAVNSHVQSMTFSPASIMQVMMIAKVISHLLNQVDRAIAPLQGQPHQITAGSSFPSVPNVANSPGEPSSAFQEGIVAGVEQPSECGKTATVVLATMRSRQNRLRAHLKVVKLLVKGSNAWPVT</sequence>
<dbReference type="AlphaFoldDB" id="A0AA39WK89"/>
<evidence type="ECO:0000313" key="1">
    <source>
        <dbReference type="EMBL" id="KAK0616906.1"/>
    </source>
</evidence>
<proteinExistence type="predicted"/>
<organism evidence="1 2">
    <name type="scientific">Immersiella caudata</name>
    <dbReference type="NCBI Taxonomy" id="314043"/>
    <lineage>
        <taxon>Eukaryota</taxon>
        <taxon>Fungi</taxon>
        <taxon>Dikarya</taxon>
        <taxon>Ascomycota</taxon>
        <taxon>Pezizomycotina</taxon>
        <taxon>Sordariomycetes</taxon>
        <taxon>Sordariomycetidae</taxon>
        <taxon>Sordariales</taxon>
        <taxon>Lasiosphaeriaceae</taxon>
        <taxon>Immersiella</taxon>
    </lineage>
</organism>
<protein>
    <recommendedName>
        <fullName evidence="3">Aflatoxin regulatory protein domain-containing protein</fullName>
    </recommendedName>
</protein>
<name>A0AA39WK89_9PEZI</name>